<feature type="signal peptide" evidence="1">
    <location>
        <begin position="1"/>
        <end position="15"/>
    </location>
</feature>
<name>A0AA38MDA8_9CUCU</name>
<keyword evidence="1" id="KW-0732">Signal</keyword>
<accession>A0AA38MDA8</accession>
<evidence type="ECO:0000256" key="1">
    <source>
        <dbReference type="SAM" id="SignalP"/>
    </source>
</evidence>
<gene>
    <name evidence="2" type="ORF">Zmor_018125</name>
</gene>
<evidence type="ECO:0000313" key="3">
    <source>
        <dbReference type="Proteomes" id="UP001168821"/>
    </source>
</evidence>
<dbReference type="EMBL" id="JALNTZ010000005">
    <property type="protein sequence ID" value="KAJ3652133.1"/>
    <property type="molecule type" value="Genomic_DNA"/>
</dbReference>
<sequence>MTELLLFFVLLKAYACDKLEIVKGWLHMLLHCSQGYTDYILRELADISTGTSADQLRAVLSKIVQRRDTKNPQIIKRINDLLKDLEQSSSYLNAALRYIPPLPFVL</sequence>
<dbReference type="Proteomes" id="UP001168821">
    <property type="component" value="Unassembled WGS sequence"/>
</dbReference>
<proteinExistence type="predicted"/>
<feature type="chain" id="PRO_5041349482" evidence="1">
    <location>
        <begin position="16"/>
        <end position="106"/>
    </location>
</feature>
<keyword evidence="3" id="KW-1185">Reference proteome</keyword>
<dbReference type="AlphaFoldDB" id="A0AA38MDA8"/>
<organism evidence="2 3">
    <name type="scientific">Zophobas morio</name>
    <dbReference type="NCBI Taxonomy" id="2755281"/>
    <lineage>
        <taxon>Eukaryota</taxon>
        <taxon>Metazoa</taxon>
        <taxon>Ecdysozoa</taxon>
        <taxon>Arthropoda</taxon>
        <taxon>Hexapoda</taxon>
        <taxon>Insecta</taxon>
        <taxon>Pterygota</taxon>
        <taxon>Neoptera</taxon>
        <taxon>Endopterygota</taxon>
        <taxon>Coleoptera</taxon>
        <taxon>Polyphaga</taxon>
        <taxon>Cucujiformia</taxon>
        <taxon>Tenebrionidae</taxon>
        <taxon>Zophobas</taxon>
    </lineage>
</organism>
<protein>
    <submittedName>
        <fullName evidence="2">Uncharacterized protein</fullName>
    </submittedName>
</protein>
<comment type="caution">
    <text evidence="2">The sequence shown here is derived from an EMBL/GenBank/DDBJ whole genome shotgun (WGS) entry which is preliminary data.</text>
</comment>
<reference evidence="2" key="1">
    <citation type="journal article" date="2023" name="G3 (Bethesda)">
        <title>Whole genome assemblies of Zophobas morio and Tenebrio molitor.</title>
        <authorList>
            <person name="Kaur S."/>
            <person name="Stinson S.A."/>
            <person name="diCenzo G.C."/>
        </authorList>
    </citation>
    <scope>NUCLEOTIDE SEQUENCE</scope>
    <source>
        <strain evidence="2">QUZm001</strain>
    </source>
</reference>
<evidence type="ECO:0000313" key="2">
    <source>
        <dbReference type="EMBL" id="KAJ3652133.1"/>
    </source>
</evidence>